<evidence type="ECO:0000256" key="5">
    <source>
        <dbReference type="ARBA" id="ARBA00022475"/>
    </source>
</evidence>
<evidence type="ECO:0000256" key="2">
    <source>
        <dbReference type="ARBA" id="ARBA00007379"/>
    </source>
</evidence>
<dbReference type="Pfam" id="PF02687">
    <property type="entry name" value="FtsX"/>
    <property type="match status" value="1"/>
</dbReference>
<dbReference type="PIRSF" id="PIRSF003097">
    <property type="entry name" value="FtsX"/>
    <property type="match status" value="1"/>
</dbReference>
<dbReference type="InterPro" id="IPR047590">
    <property type="entry name" value="FtsX_proteobact-type"/>
</dbReference>
<comment type="similarity">
    <text evidence="2 12">Belongs to the ABC-4 integral membrane protein family. FtsX subfamily.</text>
</comment>
<dbReference type="PANTHER" id="PTHR47755:SF1">
    <property type="entry name" value="CELL DIVISION PROTEIN FTSX"/>
    <property type="match status" value="1"/>
</dbReference>
<evidence type="ECO:0000256" key="8">
    <source>
        <dbReference type="ARBA" id="ARBA00022692"/>
    </source>
</evidence>
<evidence type="ECO:0000256" key="11">
    <source>
        <dbReference type="ARBA" id="ARBA00023306"/>
    </source>
</evidence>
<evidence type="ECO:0000256" key="3">
    <source>
        <dbReference type="ARBA" id="ARBA00011160"/>
    </source>
</evidence>
<dbReference type="AlphaFoldDB" id="A0A3L8PT33"/>
<evidence type="ECO:0000256" key="6">
    <source>
        <dbReference type="ARBA" id="ARBA00022519"/>
    </source>
</evidence>
<accession>A0A3L8PT33</accession>
<evidence type="ECO:0000256" key="9">
    <source>
        <dbReference type="ARBA" id="ARBA00022989"/>
    </source>
</evidence>
<keyword evidence="9 13" id="KW-1133">Transmembrane helix</keyword>
<comment type="subunit">
    <text evidence="3">Forms a membrane-associated complex with FtsE.</text>
</comment>
<evidence type="ECO:0000256" key="13">
    <source>
        <dbReference type="SAM" id="Phobius"/>
    </source>
</evidence>
<dbReference type="Gene3D" id="3.30.70.3040">
    <property type="match status" value="1"/>
</dbReference>
<feature type="domain" description="FtsX extracellular" evidence="15">
    <location>
        <begin position="83"/>
        <end position="169"/>
    </location>
</feature>
<dbReference type="Proteomes" id="UP000281474">
    <property type="component" value="Unassembled WGS sequence"/>
</dbReference>
<dbReference type="PANTHER" id="PTHR47755">
    <property type="entry name" value="CELL DIVISION PROTEIN FTSX"/>
    <property type="match status" value="1"/>
</dbReference>
<evidence type="ECO:0000256" key="1">
    <source>
        <dbReference type="ARBA" id="ARBA00004429"/>
    </source>
</evidence>
<feature type="domain" description="ABC3 transporter permease C-terminal" evidence="14">
    <location>
        <begin position="200"/>
        <end position="316"/>
    </location>
</feature>
<keyword evidence="10 12" id="KW-0472">Membrane</keyword>
<keyword evidence="8 13" id="KW-0812">Transmembrane</keyword>
<feature type="transmembrane region" description="Helical" evidence="13">
    <location>
        <begin position="250"/>
        <end position="271"/>
    </location>
</feature>
<reference evidence="16 17" key="1">
    <citation type="submission" date="2018-09" db="EMBL/GenBank/DDBJ databases">
        <title>Phylogeny of the Shewanellaceae, and recommendation for two new genera, Pseudoshewanella and Parashewanella.</title>
        <authorList>
            <person name="Wang G."/>
        </authorList>
    </citation>
    <scope>NUCLEOTIDE SEQUENCE [LARGE SCALE GENOMIC DNA]</scope>
    <source>
        <strain evidence="16 17">C51</strain>
    </source>
</reference>
<dbReference type="Pfam" id="PF18075">
    <property type="entry name" value="FtsX_ECD"/>
    <property type="match status" value="1"/>
</dbReference>
<sequence length="325" mass="35560">MTKSTSTLNALQHSNLPLSGRIVMFFIRHIQQALASIGEIWRTPVSSLMTMIVLGVSLSLPAALQVLVKNAAVITNSWDNAAQISLFIDSPRSEASIQSLLTRIKSDPDVSEVLYISRKQALDEFQALSGFGDALAYLDENPLPAVISVTPTNQASSPVKAKALLKRLEQEPQISLGRLDIEWLQKLQAIVSIIQRTVFAVALLLILAVTLVIGNTIRLSIMNRQREIEVMKLVGATDAFIQRPFVYSGIWLGIIAGGIAVILVQSLVWYLDGALVGLLQLYDSPMSLSMLSLDECGLLVLFAAFLGWLGAYLSVRQHLKAIEPR</sequence>
<dbReference type="InterPro" id="IPR040690">
    <property type="entry name" value="FtsX_ECD"/>
</dbReference>
<dbReference type="GO" id="GO:0032153">
    <property type="term" value="C:cell division site"/>
    <property type="evidence" value="ECO:0007669"/>
    <property type="project" value="TreeGrafter"/>
</dbReference>
<dbReference type="InterPro" id="IPR003838">
    <property type="entry name" value="ABC3_permease_C"/>
</dbReference>
<name>A0A3L8PT33_9GAMM</name>
<comment type="caution">
    <text evidence="16">The sequence shown here is derived from an EMBL/GenBank/DDBJ whole genome shotgun (WGS) entry which is preliminary data.</text>
</comment>
<dbReference type="OrthoDB" id="9813411at2"/>
<dbReference type="NCBIfam" id="TIGR00439">
    <property type="entry name" value="FtsX_Gneg"/>
    <property type="match status" value="1"/>
</dbReference>
<keyword evidence="17" id="KW-1185">Reference proteome</keyword>
<evidence type="ECO:0000256" key="7">
    <source>
        <dbReference type="ARBA" id="ARBA00022618"/>
    </source>
</evidence>
<keyword evidence="5 12" id="KW-1003">Cell membrane</keyword>
<evidence type="ECO:0000256" key="10">
    <source>
        <dbReference type="ARBA" id="ARBA00023136"/>
    </source>
</evidence>
<feature type="transmembrane region" description="Helical" evidence="13">
    <location>
        <begin position="291"/>
        <end position="315"/>
    </location>
</feature>
<gene>
    <name evidence="16" type="primary">ftsX</name>
    <name evidence="16" type="ORF">D5018_20930</name>
</gene>
<organism evidence="16 17">
    <name type="scientific">Parashewanella curva</name>
    <dbReference type="NCBI Taxonomy" id="2338552"/>
    <lineage>
        <taxon>Bacteria</taxon>
        <taxon>Pseudomonadati</taxon>
        <taxon>Pseudomonadota</taxon>
        <taxon>Gammaproteobacteria</taxon>
        <taxon>Alteromonadales</taxon>
        <taxon>Shewanellaceae</taxon>
        <taxon>Parashewanella</taxon>
    </lineage>
</organism>
<dbReference type="RefSeq" id="WP_121840913.1">
    <property type="nucleotide sequence ID" value="NZ_ML014903.1"/>
</dbReference>
<evidence type="ECO:0000256" key="4">
    <source>
        <dbReference type="ARBA" id="ARBA00021907"/>
    </source>
</evidence>
<comment type="function">
    <text evidence="12">Part of the ABC transporter FtsEX involved in cellular division.</text>
</comment>
<evidence type="ECO:0000259" key="14">
    <source>
        <dbReference type="Pfam" id="PF02687"/>
    </source>
</evidence>
<protein>
    <recommendedName>
        <fullName evidence="4 12">Cell division protein FtsX</fullName>
    </recommendedName>
</protein>
<dbReference type="GO" id="GO:0051301">
    <property type="term" value="P:cell division"/>
    <property type="evidence" value="ECO:0007669"/>
    <property type="project" value="UniProtKB-KW"/>
</dbReference>
<evidence type="ECO:0000313" key="17">
    <source>
        <dbReference type="Proteomes" id="UP000281474"/>
    </source>
</evidence>
<feature type="transmembrane region" description="Helical" evidence="13">
    <location>
        <begin position="198"/>
        <end position="217"/>
    </location>
</feature>
<proteinExistence type="inferred from homology"/>
<evidence type="ECO:0000259" key="15">
    <source>
        <dbReference type="Pfam" id="PF18075"/>
    </source>
</evidence>
<evidence type="ECO:0000256" key="12">
    <source>
        <dbReference type="PIRNR" id="PIRNR003097"/>
    </source>
</evidence>
<keyword evidence="11 12" id="KW-0131">Cell cycle</keyword>
<evidence type="ECO:0000313" key="16">
    <source>
        <dbReference type="EMBL" id="RLV57743.1"/>
    </source>
</evidence>
<dbReference type="EMBL" id="QZEI01000154">
    <property type="protein sequence ID" value="RLV57743.1"/>
    <property type="molecule type" value="Genomic_DNA"/>
</dbReference>
<keyword evidence="7 12" id="KW-0132">Cell division</keyword>
<keyword evidence="6 12" id="KW-0997">Cell inner membrane</keyword>
<dbReference type="InterPro" id="IPR004513">
    <property type="entry name" value="FtsX"/>
</dbReference>
<dbReference type="GO" id="GO:0005886">
    <property type="term" value="C:plasma membrane"/>
    <property type="evidence" value="ECO:0007669"/>
    <property type="project" value="UniProtKB-SubCell"/>
</dbReference>
<comment type="subcellular location">
    <subcellularLocation>
        <location evidence="1">Cell inner membrane</location>
        <topology evidence="1">Multi-pass membrane protein</topology>
    </subcellularLocation>
</comment>